<dbReference type="InterPro" id="IPR017946">
    <property type="entry name" value="PLC-like_Pdiesterase_TIM-brl"/>
</dbReference>
<keyword evidence="3" id="KW-1185">Reference proteome</keyword>
<dbReference type="Proteomes" id="UP000585474">
    <property type="component" value="Unassembled WGS sequence"/>
</dbReference>
<dbReference type="InterPro" id="IPR051057">
    <property type="entry name" value="PI-PLC_domain"/>
</dbReference>
<dbReference type="Gene3D" id="3.20.20.190">
    <property type="entry name" value="Phosphatidylinositol (PI) phosphodiesterase"/>
    <property type="match status" value="1"/>
</dbReference>
<dbReference type="EMBL" id="BJWL01000027">
    <property type="protein sequence ID" value="GFZ18345.1"/>
    <property type="molecule type" value="Genomic_DNA"/>
</dbReference>
<dbReference type="SUPFAM" id="SSF51695">
    <property type="entry name" value="PLC-like phosphodiesterases"/>
    <property type="match status" value="1"/>
</dbReference>
<dbReference type="PANTHER" id="PTHR13593:SF115">
    <property type="entry name" value="PHOSPHATIDYLINOSITOL-SPECIFIC PHOSPHOLIPASE C X DOMAIN-CONTAINING PROTEIN"/>
    <property type="match status" value="1"/>
</dbReference>
<sequence>MGHLRNMSLILASVFFDLTNILAVAFSDGIKDKGMYDRQCARLTFSDPFKIVVSLSFLSHASLLWQKIPDLISSRLANPHSPALDLLNDVEEFLSSNPSEIVSLILEDRVNAPNGLGKAFDASGLTKYILPLKKMPRAGGDWPSVKDMVADNHRLVVFTSNKSKEESEGIAYKWNFMVEYKCKEKYSPFFPSDYHRLVKF</sequence>
<accession>A0A7J0H5W3</accession>
<gene>
    <name evidence="2" type="ORF">Acr_27g0000840</name>
</gene>
<feature type="chain" id="PRO_5029789463" evidence="1">
    <location>
        <begin position="26"/>
        <end position="200"/>
    </location>
</feature>
<evidence type="ECO:0000313" key="3">
    <source>
        <dbReference type="Proteomes" id="UP000585474"/>
    </source>
</evidence>
<feature type="signal peptide" evidence="1">
    <location>
        <begin position="1"/>
        <end position="25"/>
    </location>
</feature>
<name>A0A7J0H5W3_9ERIC</name>
<evidence type="ECO:0000313" key="2">
    <source>
        <dbReference type="EMBL" id="GFZ18345.1"/>
    </source>
</evidence>
<dbReference type="AlphaFoldDB" id="A0A7J0H5W3"/>
<dbReference type="PANTHER" id="PTHR13593">
    <property type="match status" value="1"/>
</dbReference>
<dbReference type="OrthoDB" id="1739980at2759"/>
<evidence type="ECO:0000256" key="1">
    <source>
        <dbReference type="SAM" id="SignalP"/>
    </source>
</evidence>
<comment type="caution">
    <text evidence="2">The sequence shown here is derived from an EMBL/GenBank/DDBJ whole genome shotgun (WGS) entry which is preliminary data.</text>
</comment>
<dbReference type="Pfam" id="PF26178">
    <property type="entry name" value="PI-PLC_cat"/>
    <property type="match status" value="1"/>
</dbReference>
<protein>
    <submittedName>
        <fullName evidence="2">PLC-like phosphodiesterases superfamily protein</fullName>
    </submittedName>
</protein>
<reference evidence="2 3" key="1">
    <citation type="submission" date="2019-07" db="EMBL/GenBank/DDBJ databases">
        <title>De Novo Assembly of kiwifruit Actinidia rufa.</title>
        <authorList>
            <person name="Sugita-Konishi S."/>
            <person name="Sato K."/>
            <person name="Mori E."/>
            <person name="Abe Y."/>
            <person name="Kisaki G."/>
            <person name="Hamano K."/>
            <person name="Suezawa K."/>
            <person name="Otani M."/>
            <person name="Fukuda T."/>
            <person name="Manabe T."/>
            <person name="Gomi K."/>
            <person name="Tabuchi M."/>
            <person name="Akimitsu K."/>
            <person name="Kataoka I."/>
        </authorList>
    </citation>
    <scope>NUCLEOTIDE SEQUENCE [LARGE SCALE GENOMIC DNA]</scope>
    <source>
        <strain evidence="3">cv. Fuchu</strain>
    </source>
</reference>
<dbReference type="GO" id="GO:0008081">
    <property type="term" value="F:phosphoric diester hydrolase activity"/>
    <property type="evidence" value="ECO:0007669"/>
    <property type="project" value="InterPro"/>
</dbReference>
<keyword evidence="1" id="KW-0732">Signal</keyword>
<dbReference type="GO" id="GO:0006629">
    <property type="term" value="P:lipid metabolic process"/>
    <property type="evidence" value="ECO:0007669"/>
    <property type="project" value="InterPro"/>
</dbReference>
<organism evidence="2 3">
    <name type="scientific">Actinidia rufa</name>
    <dbReference type="NCBI Taxonomy" id="165716"/>
    <lineage>
        <taxon>Eukaryota</taxon>
        <taxon>Viridiplantae</taxon>
        <taxon>Streptophyta</taxon>
        <taxon>Embryophyta</taxon>
        <taxon>Tracheophyta</taxon>
        <taxon>Spermatophyta</taxon>
        <taxon>Magnoliopsida</taxon>
        <taxon>eudicotyledons</taxon>
        <taxon>Gunneridae</taxon>
        <taxon>Pentapetalae</taxon>
        <taxon>asterids</taxon>
        <taxon>Ericales</taxon>
        <taxon>Actinidiaceae</taxon>
        <taxon>Actinidia</taxon>
    </lineage>
</organism>
<proteinExistence type="predicted"/>